<feature type="domain" description="Argininosuccinate lyase C-terminal" evidence="9">
    <location>
        <begin position="375"/>
        <end position="441"/>
    </location>
</feature>
<dbReference type="PANTHER" id="PTHR43814">
    <property type="entry name" value="ARGININOSUCCINATE LYASE"/>
    <property type="match status" value="1"/>
</dbReference>
<dbReference type="InterPro" id="IPR024083">
    <property type="entry name" value="Fumarase/histidase_N"/>
</dbReference>
<accession>A0A317ZMX8</accession>
<dbReference type="InterPro" id="IPR020557">
    <property type="entry name" value="Fumarate_lyase_CS"/>
</dbReference>
<dbReference type="CDD" id="cd01359">
    <property type="entry name" value="Argininosuccinate_lyase"/>
    <property type="match status" value="1"/>
</dbReference>
<dbReference type="Gene3D" id="1.10.40.30">
    <property type="entry name" value="Fumarase/aspartase (C-terminal domain)"/>
    <property type="match status" value="1"/>
</dbReference>
<evidence type="ECO:0000256" key="3">
    <source>
        <dbReference type="ARBA" id="ARBA00012338"/>
    </source>
</evidence>
<evidence type="ECO:0000256" key="4">
    <source>
        <dbReference type="ARBA" id="ARBA00022571"/>
    </source>
</evidence>
<keyword evidence="11" id="KW-1185">Reference proteome</keyword>
<evidence type="ECO:0000259" key="8">
    <source>
        <dbReference type="Pfam" id="PF00206"/>
    </source>
</evidence>
<dbReference type="Pfam" id="PF14698">
    <property type="entry name" value="ASL_C2"/>
    <property type="match status" value="1"/>
</dbReference>
<dbReference type="GO" id="GO:0042450">
    <property type="term" value="P:L-arginine biosynthetic process via ornithine"/>
    <property type="evidence" value="ECO:0007669"/>
    <property type="project" value="UniProtKB-UniRule"/>
</dbReference>
<evidence type="ECO:0000256" key="7">
    <source>
        <dbReference type="HAMAP-Rule" id="MF_00006"/>
    </source>
</evidence>
<dbReference type="UniPathway" id="UPA00068">
    <property type="reaction ID" value="UER00114"/>
</dbReference>
<evidence type="ECO:0000313" key="11">
    <source>
        <dbReference type="Proteomes" id="UP000247099"/>
    </source>
</evidence>
<dbReference type="OrthoDB" id="9769623at2"/>
<dbReference type="HAMAP" id="MF_00006">
    <property type="entry name" value="Arg_succ_lyase"/>
    <property type="match status" value="1"/>
</dbReference>
<dbReference type="PANTHER" id="PTHR43814:SF1">
    <property type="entry name" value="ARGININOSUCCINATE LYASE"/>
    <property type="match status" value="1"/>
</dbReference>
<dbReference type="InterPro" id="IPR009049">
    <property type="entry name" value="Argininosuccinate_lyase"/>
</dbReference>
<evidence type="ECO:0000256" key="6">
    <source>
        <dbReference type="ARBA" id="ARBA00023239"/>
    </source>
</evidence>
<dbReference type="Proteomes" id="UP000247099">
    <property type="component" value="Unassembled WGS sequence"/>
</dbReference>
<comment type="similarity">
    <text evidence="7">Belongs to the lyase 1 family. Argininosuccinate lyase subfamily.</text>
</comment>
<keyword evidence="5 7" id="KW-0028">Amino-acid biosynthesis</keyword>
<evidence type="ECO:0000259" key="9">
    <source>
        <dbReference type="Pfam" id="PF14698"/>
    </source>
</evidence>
<dbReference type="GO" id="GO:0005829">
    <property type="term" value="C:cytosol"/>
    <property type="evidence" value="ECO:0007669"/>
    <property type="project" value="TreeGrafter"/>
</dbReference>
<dbReference type="PRINTS" id="PR00149">
    <property type="entry name" value="FUMRATELYASE"/>
</dbReference>
<protein>
    <recommendedName>
        <fullName evidence="3 7">Argininosuccinate lyase</fullName>
        <shortName evidence="7">ASAL</shortName>
        <ecNumber evidence="3 7">4.3.2.1</ecNumber>
    </recommendedName>
    <alternativeName>
        <fullName evidence="7">Arginosuccinase</fullName>
    </alternativeName>
</protein>
<dbReference type="RefSeq" id="WP_110130190.1">
    <property type="nucleotide sequence ID" value="NZ_QHJQ01000002.1"/>
</dbReference>
<dbReference type="FunFam" id="1.10.40.30:FF:000001">
    <property type="entry name" value="Argininosuccinate lyase"/>
    <property type="match status" value="1"/>
</dbReference>
<dbReference type="SUPFAM" id="SSF48557">
    <property type="entry name" value="L-aspartase-like"/>
    <property type="match status" value="1"/>
</dbReference>
<name>A0A317ZMX8_9BACT</name>
<reference evidence="10 11" key="1">
    <citation type="submission" date="2018-05" db="EMBL/GenBank/DDBJ databases">
        <title>Coraliomargarita sinensis sp. nov., isolated from a marine solar saltern.</title>
        <authorList>
            <person name="Zhou L.Y."/>
        </authorList>
    </citation>
    <scope>NUCLEOTIDE SEQUENCE [LARGE SCALE GENOMIC DNA]</scope>
    <source>
        <strain evidence="10 11">WN38</strain>
    </source>
</reference>
<dbReference type="InterPro" id="IPR008948">
    <property type="entry name" value="L-Aspartase-like"/>
</dbReference>
<dbReference type="EC" id="4.3.2.1" evidence="3 7"/>
<dbReference type="FunCoup" id="A0A317ZMX8">
    <property type="interactions" value="444"/>
</dbReference>
<evidence type="ECO:0000256" key="2">
    <source>
        <dbReference type="ARBA" id="ARBA00004941"/>
    </source>
</evidence>
<sequence length="468" mass="50934">MSKAKKQATWGGRFSEGAADLMVRIGESVSFDHRLAPFDVQGSKAQAGMLAHVGLITRDECQAIQSGLDEILSRIEAGVFEWDPALEDVHMNIEQALTAEVPAAAKLHTARSRNDQVATDMRLWFKSASSEIENSLAAVIAALVDLADKTSEVIIPGYTHLQRAQPVSMAHHLLAYVEMFDRDRTAIAGVKKQANVCPLGSGAIAGTTLPIDREFVARELGFVDAGGEPQITQNSMDAVSDRDTFIAFASACATIGVHLSRLSEDFILWSSAEFGFVRLPDAFTTGSSLMPQKKNPDAFELIRGKSARLNGNLQMLLTMVKGLPLTYNRDLQEDKPPVFDCFDQVTLMLDTVAACLPGVKAQPESCAAAVADPLLLATDVVDYLVNKGVPFRKAHHVVGALVSLSEKLDVPLNELPFEEARQVHEALEEDWTNVFNLQQALAAREKPGMPGPEQVAARIAYWRKQASK</sequence>
<evidence type="ECO:0000256" key="5">
    <source>
        <dbReference type="ARBA" id="ARBA00022605"/>
    </source>
</evidence>
<evidence type="ECO:0000256" key="1">
    <source>
        <dbReference type="ARBA" id="ARBA00000985"/>
    </source>
</evidence>
<dbReference type="EMBL" id="QHJQ01000002">
    <property type="protein sequence ID" value="PXA05189.1"/>
    <property type="molecule type" value="Genomic_DNA"/>
</dbReference>
<dbReference type="InterPro" id="IPR029419">
    <property type="entry name" value="Arg_succ_lyase_C"/>
</dbReference>
<dbReference type="Pfam" id="PF00206">
    <property type="entry name" value="Lyase_1"/>
    <property type="match status" value="1"/>
</dbReference>
<comment type="pathway">
    <text evidence="2 7">Amino-acid biosynthesis; L-arginine biosynthesis; L-arginine from L-ornithine and carbamoyl phosphate: step 3/3.</text>
</comment>
<comment type="subcellular location">
    <subcellularLocation>
        <location evidence="7">Cytoplasm</location>
    </subcellularLocation>
</comment>
<dbReference type="PROSITE" id="PS00163">
    <property type="entry name" value="FUMARATE_LYASES"/>
    <property type="match status" value="1"/>
</dbReference>
<organism evidence="10 11">
    <name type="scientific">Coraliomargarita sinensis</name>
    <dbReference type="NCBI Taxonomy" id="2174842"/>
    <lineage>
        <taxon>Bacteria</taxon>
        <taxon>Pseudomonadati</taxon>
        <taxon>Verrucomicrobiota</taxon>
        <taxon>Opitutia</taxon>
        <taxon>Puniceicoccales</taxon>
        <taxon>Coraliomargaritaceae</taxon>
        <taxon>Coraliomargarita</taxon>
    </lineage>
</organism>
<keyword evidence="4 7" id="KW-0055">Arginine biosynthesis</keyword>
<dbReference type="GO" id="GO:0004056">
    <property type="term" value="F:argininosuccinate lyase activity"/>
    <property type="evidence" value="ECO:0007669"/>
    <property type="project" value="UniProtKB-UniRule"/>
</dbReference>
<proteinExistence type="inferred from homology"/>
<feature type="domain" description="Fumarate lyase N-terminal" evidence="8">
    <location>
        <begin position="12"/>
        <end position="311"/>
    </location>
</feature>
<evidence type="ECO:0000313" key="10">
    <source>
        <dbReference type="EMBL" id="PXA05189.1"/>
    </source>
</evidence>
<dbReference type="Gene3D" id="1.20.200.10">
    <property type="entry name" value="Fumarase/aspartase (Central domain)"/>
    <property type="match status" value="1"/>
</dbReference>
<keyword evidence="7" id="KW-0963">Cytoplasm</keyword>
<dbReference type="InParanoid" id="A0A317ZMX8"/>
<dbReference type="Gene3D" id="1.10.275.10">
    <property type="entry name" value="Fumarase/aspartase (N-terminal domain)"/>
    <property type="match status" value="1"/>
</dbReference>
<dbReference type="PRINTS" id="PR00145">
    <property type="entry name" value="ARGSUCLYASE"/>
</dbReference>
<dbReference type="FunFam" id="1.20.200.10:FF:000015">
    <property type="entry name" value="argininosuccinate lyase isoform X2"/>
    <property type="match status" value="1"/>
</dbReference>
<dbReference type="NCBIfam" id="TIGR00838">
    <property type="entry name" value="argH"/>
    <property type="match status" value="1"/>
</dbReference>
<comment type="caution">
    <text evidence="10">The sequence shown here is derived from an EMBL/GenBank/DDBJ whole genome shotgun (WGS) entry which is preliminary data.</text>
</comment>
<dbReference type="AlphaFoldDB" id="A0A317ZMX8"/>
<gene>
    <name evidence="7 10" type="primary">argH</name>
    <name evidence="10" type="ORF">DDZ13_04305</name>
</gene>
<dbReference type="InterPro" id="IPR000362">
    <property type="entry name" value="Fumarate_lyase_fam"/>
</dbReference>
<keyword evidence="6 7" id="KW-0456">Lyase</keyword>
<dbReference type="InterPro" id="IPR022761">
    <property type="entry name" value="Fumarate_lyase_N"/>
</dbReference>
<comment type="catalytic activity">
    <reaction evidence="1 7">
        <text>2-(N(omega)-L-arginino)succinate = fumarate + L-arginine</text>
        <dbReference type="Rhea" id="RHEA:24020"/>
        <dbReference type="ChEBI" id="CHEBI:29806"/>
        <dbReference type="ChEBI" id="CHEBI:32682"/>
        <dbReference type="ChEBI" id="CHEBI:57472"/>
        <dbReference type="EC" id="4.3.2.1"/>
    </reaction>
</comment>